<dbReference type="GO" id="GO:0055085">
    <property type="term" value="P:transmembrane transport"/>
    <property type="evidence" value="ECO:0007669"/>
    <property type="project" value="InterPro"/>
</dbReference>
<name>A0A0F9H532_9ZZZZ</name>
<feature type="transmembrane region" description="Helical" evidence="7">
    <location>
        <begin position="25"/>
        <end position="46"/>
    </location>
</feature>
<dbReference type="AlphaFoldDB" id="A0A0F9H532"/>
<dbReference type="PANTHER" id="PTHR43005:SF1">
    <property type="entry name" value="SPERMIDINE_PUTRESCINE TRANSPORT SYSTEM PERMEASE PROTEIN"/>
    <property type="match status" value="1"/>
</dbReference>
<dbReference type="SUPFAM" id="SSF161098">
    <property type="entry name" value="MetI-like"/>
    <property type="match status" value="1"/>
</dbReference>
<dbReference type="CDD" id="cd06261">
    <property type="entry name" value="TM_PBP2"/>
    <property type="match status" value="1"/>
</dbReference>
<sequence length="240" mass="27335">VGLQNYLFVLKDPIFRISVIQTLKYISLTIGVEVSLGFAIALLLNANSVLFKRVWRSLLIIPMMITPTIASFFFFYLFNENYGYVNNLLKSIGMKGLPWFSNPNFAFLVVSIVEIWMWTPFVALMILAGLQALREDIYEAAQIEGANNFQLLRYLTFPMIKNTLIVASILKFIWTLKVFDSVAVITRGGPGYATYLLGYLIYNRGFQFFKIGEASAMAVLFLILVGIIARFIFNRISIQE</sequence>
<evidence type="ECO:0000256" key="2">
    <source>
        <dbReference type="ARBA" id="ARBA00022448"/>
    </source>
</evidence>
<dbReference type="GO" id="GO:0005886">
    <property type="term" value="C:plasma membrane"/>
    <property type="evidence" value="ECO:0007669"/>
    <property type="project" value="UniProtKB-SubCell"/>
</dbReference>
<feature type="non-terminal residue" evidence="9">
    <location>
        <position position="1"/>
    </location>
</feature>
<comment type="subcellular location">
    <subcellularLocation>
        <location evidence="1">Cell membrane</location>
        <topology evidence="1">Multi-pass membrane protein</topology>
    </subcellularLocation>
</comment>
<feature type="transmembrane region" description="Helical" evidence="7">
    <location>
        <begin position="151"/>
        <end position="176"/>
    </location>
</feature>
<feature type="transmembrane region" description="Helical" evidence="7">
    <location>
        <begin position="182"/>
        <end position="202"/>
    </location>
</feature>
<evidence type="ECO:0000256" key="4">
    <source>
        <dbReference type="ARBA" id="ARBA00022692"/>
    </source>
</evidence>
<dbReference type="InterPro" id="IPR000515">
    <property type="entry name" value="MetI-like"/>
</dbReference>
<dbReference type="PROSITE" id="PS50928">
    <property type="entry name" value="ABC_TM1"/>
    <property type="match status" value="1"/>
</dbReference>
<evidence type="ECO:0000256" key="5">
    <source>
        <dbReference type="ARBA" id="ARBA00022989"/>
    </source>
</evidence>
<dbReference type="Pfam" id="PF00528">
    <property type="entry name" value="BPD_transp_1"/>
    <property type="match status" value="1"/>
</dbReference>
<keyword evidence="3" id="KW-1003">Cell membrane</keyword>
<dbReference type="PANTHER" id="PTHR43005">
    <property type="entry name" value="BLR7065 PROTEIN"/>
    <property type="match status" value="1"/>
</dbReference>
<feature type="transmembrane region" description="Helical" evidence="7">
    <location>
        <begin position="58"/>
        <end position="78"/>
    </location>
</feature>
<evidence type="ECO:0000256" key="7">
    <source>
        <dbReference type="SAM" id="Phobius"/>
    </source>
</evidence>
<evidence type="ECO:0000313" key="9">
    <source>
        <dbReference type="EMBL" id="KKL70362.1"/>
    </source>
</evidence>
<dbReference type="EMBL" id="LAZR01025920">
    <property type="protein sequence ID" value="KKL70362.1"/>
    <property type="molecule type" value="Genomic_DNA"/>
</dbReference>
<feature type="domain" description="ABC transmembrane type-1" evidence="8">
    <location>
        <begin position="19"/>
        <end position="232"/>
    </location>
</feature>
<feature type="transmembrane region" description="Helical" evidence="7">
    <location>
        <begin position="214"/>
        <end position="233"/>
    </location>
</feature>
<feature type="transmembrane region" description="Helical" evidence="7">
    <location>
        <begin position="105"/>
        <end position="130"/>
    </location>
</feature>
<evidence type="ECO:0000259" key="8">
    <source>
        <dbReference type="PROSITE" id="PS50928"/>
    </source>
</evidence>
<evidence type="ECO:0000256" key="6">
    <source>
        <dbReference type="ARBA" id="ARBA00023136"/>
    </source>
</evidence>
<protein>
    <recommendedName>
        <fullName evidence="8">ABC transmembrane type-1 domain-containing protein</fullName>
    </recommendedName>
</protein>
<keyword evidence="5 7" id="KW-1133">Transmembrane helix</keyword>
<evidence type="ECO:0000256" key="1">
    <source>
        <dbReference type="ARBA" id="ARBA00004651"/>
    </source>
</evidence>
<proteinExistence type="predicted"/>
<keyword evidence="4 7" id="KW-0812">Transmembrane</keyword>
<dbReference type="InterPro" id="IPR035906">
    <property type="entry name" value="MetI-like_sf"/>
</dbReference>
<reference evidence="9" key="1">
    <citation type="journal article" date="2015" name="Nature">
        <title>Complex archaea that bridge the gap between prokaryotes and eukaryotes.</title>
        <authorList>
            <person name="Spang A."/>
            <person name="Saw J.H."/>
            <person name="Jorgensen S.L."/>
            <person name="Zaremba-Niedzwiedzka K."/>
            <person name="Martijn J."/>
            <person name="Lind A.E."/>
            <person name="van Eijk R."/>
            <person name="Schleper C."/>
            <person name="Guy L."/>
            <person name="Ettema T.J."/>
        </authorList>
    </citation>
    <scope>NUCLEOTIDE SEQUENCE</scope>
</reference>
<keyword evidence="6 7" id="KW-0472">Membrane</keyword>
<organism evidence="9">
    <name type="scientific">marine sediment metagenome</name>
    <dbReference type="NCBI Taxonomy" id="412755"/>
    <lineage>
        <taxon>unclassified sequences</taxon>
        <taxon>metagenomes</taxon>
        <taxon>ecological metagenomes</taxon>
    </lineage>
</organism>
<keyword evidence="2" id="KW-0813">Transport</keyword>
<accession>A0A0F9H532</accession>
<dbReference type="Gene3D" id="1.10.3720.10">
    <property type="entry name" value="MetI-like"/>
    <property type="match status" value="1"/>
</dbReference>
<comment type="caution">
    <text evidence="9">The sequence shown here is derived from an EMBL/GenBank/DDBJ whole genome shotgun (WGS) entry which is preliminary data.</text>
</comment>
<evidence type="ECO:0000256" key="3">
    <source>
        <dbReference type="ARBA" id="ARBA00022475"/>
    </source>
</evidence>
<gene>
    <name evidence="9" type="ORF">LCGC14_2105680</name>
</gene>